<dbReference type="PANTHER" id="PTHR36179:SF2">
    <property type="entry name" value="LUD DOMAIN-CONTAINING PROTEIN"/>
    <property type="match status" value="1"/>
</dbReference>
<dbReference type="OrthoDB" id="9809147at2"/>
<reference evidence="2 3" key="1">
    <citation type="submission" date="2015-09" db="EMBL/GenBank/DDBJ databases">
        <title>Genome sequence of Oxobacter pfennigii DSM 3222.</title>
        <authorList>
            <person name="Poehlein A."/>
            <person name="Bengelsdorf F.R."/>
            <person name="Schiel-Bengelsdorf B."/>
            <person name="Duerre P."/>
            <person name="Daniel R."/>
        </authorList>
    </citation>
    <scope>NUCLEOTIDE SEQUENCE [LARGE SCALE GENOMIC DNA]</scope>
    <source>
        <strain evidence="2 3">DSM 3222</strain>
    </source>
</reference>
<dbReference type="InterPro" id="IPR003741">
    <property type="entry name" value="LUD_dom"/>
</dbReference>
<organism evidence="2 3">
    <name type="scientific">Oxobacter pfennigii</name>
    <dbReference type="NCBI Taxonomy" id="36849"/>
    <lineage>
        <taxon>Bacteria</taxon>
        <taxon>Bacillati</taxon>
        <taxon>Bacillota</taxon>
        <taxon>Clostridia</taxon>
        <taxon>Eubacteriales</taxon>
        <taxon>Clostridiaceae</taxon>
        <taxon>Oxobacter</taxon>
    </lineage>
</organism>
<evidence type="ECO:0000313" key="3">
    <source>
        <dbReference type="Proteomes" id="UP000050326"/>
    </source>
</evidence>
<evidence type="ECO:0000259" key="1">
    <source>
        <dbReference type="Pfam" id="PF02589"/>
    </source>
</evidence>
<dbReference type="PANTHER" id="PTHR36179">
    <property type="entry name" value="LUD_DOM DOMAIN-CONTAINING PROTEIN"/>
    <property type="match status" value="1"/>
</dbReference>
<comment type="caution">
    <text evidence="2">The sequence shown here is derived from an EMBL/GenBank/DDBJ whole genome shotgun (WGS) entry which is preliminary data.</text>
</comment>
<sequence length="197" mass="22061">MEYSQIRQNFERHGFTTQFFSTKEEACCYLSDILQNQTIGFGGSETLMEMGLFEVLQQKNVVIWHNKIPGLRVRKLANCADIYITSANAITETGEIVNIDGTGNRVAMTAFGPQSCYYVIGKNKITANISEAYYRCKNIAAPLNSRRVGAKTPCAVKGDKCYDCNSPDRICRIVSVIERVPLGMKCEIIFVNEELGF</sequence>
<dbReference type="Pfam" id="PF02589">
    <property type="entry name" value="LUD_dom"/>
    <property type="match status" value="1"/>
</dbReference>
<dbReference type="SUPFAM" id="SSF100950">
    <property type="entry name" value="NagB/RpiA/CoA transferase-like"/>
    <property type="match status" value="1"/>
</dbReference>
<dbReference type="STRING" id="36849.OXPF_38940"/>
<dbReference type="InterPro" id="IPR024185">
    <property type="entry name" value="FTHF_cligase-like_sf"/>
</dbReference>
<protein>
    <recommendedName>
        <fullName evidence="1">LUD domain-containing protein</fullName>
    </recommendedName>
</protein>
<evidence type="ECO:0000313" key="2">
    <source>
        <dbReference type="EMBL" id="KPU42594.1"/>
    </source>
</evidence>
<dbReference type="Proteomes" id="UP000050326">
    <property type="component" value="Unassembled WGS sequence"/>
</dbReference>
<feature type="domain" description="LUD" evidence="1">
    <location>
        <begin position="5"/>
        <end position="191"/>
    </location>
</feature>
<dbReference type="AlphaFoldDB" id="A0A0P8Y7S1"/>
<dbReference type="EMBL" id="LKET01000067">
    <property type="protein sequence ID" value="KPU42594.1"/>
    <property type="molecule type" value="Genomic_DNA"/>
</dbReference>
<gene>
    <name evidence="2" type="ORF">OXPF_38940</name>
</gene>
<dbReference type="InterPro" id="IPR037171">
    <property type="entry name" value="NagB/RpiA_transferase-like"/>
</dbReference>
<proteinExistence type="predicted"/>
<dbReference type="RefSeq" id="WP_054876859.1">
    <property type="nucleotide sequence ID" value="NZ_LKET01000067.1"/>
</dbReference>
<dbReference type="Gene3D" id="3.40.50.10420">
    <property type="entry name" value="NagB/RpiA/CoA transferase-like"/>
    <property type="match status" value="1"/>
</dbReference>
<keyword evidence="3" id="KW-1185">Reference proteome</keyword>
<accession>A0A0P8Y7S1</accession>
<name>A0A0P8Y7S1_9CLOT</name>
<dbReference type="PATRIC" id="fig|36849.3.peg.4122"/>